<evidence type="ECO:0000313" key="3">
    <source>
        <dbReference type="Proteomes" id="UP000530234"/>
    </source>
</evidence>
<protein>
    <submittedName>
        <fullName evidence="2">MarR family transcriptional regulator</fullName>
    </submittedName>
</protein>
<accession>A0A7W3T0I0</accession>
<dbReference type="PANTHER" id="PTHR33164:SF43">
    <property type="entry name" value="HTH-TYPE TRANSCRIPTIONAL REPRESSOR YETL"/>
    <property type="match status" value="1"/>
</dbReference>
<dbReference type="Proteomes" id="UP000530234">
    <property type="component" value="Unassembled WGS sequence"/>
</dbReference>
<dbReference type="PROSITE" id="PS50995">
    <property type="entry name" value="HTH_MARR_2"/>
    <property type="match status" value="1"/>
</dbReference>
<proteinExistence type="predicted"/>
<dbReference type="Pfam" id="PF12802">
    <property type="entry name" value="MarR_2"/>
    <property type="match status" value="1"/>
</dbReference>
<name>A0A7W3T0I0_9ACTN</name>
<comment type="caution">
    <text evidence="2">The sequence shown here is derived from an EMBL/GenBank/DDBJ whole genome shotgun (WGS) entry which is preliminary data.</text>
</comment>
<gene>
    <name evidence="2" type="ORF">FOE67_03815</name>
</gene>
<evidence type="ECO:0000259" key="1">
    <source>
        <dbReference type="PROSITE" id="PS50995"/>
    </source>
</evidence>
<dbReference type="InterPro" id="IPR036388">
    <property type="entry name" value="WH-like_DNA-bd_sf"/>
</dbReference>
<dbReference type="SMART" id="SM00347">
    <property type="entry name" value="HTH_MARR"/>
    <property type="match status" value="1"/>
</dbReference>
<keyword evidence="3" id="KW-1185">Reference proteome</keyword>
<reference evidence="3" key="1">
    <citation type="submission" date="2019-10" db="EMBL/GenBank/DDBJ databases">
        <title>Streptomyces sp. nov., a novel actinobacterium isolated from alkaline environment.</title>
        <authorList>
            <person name="Golinska P."/>
        </authorList>
    </citation>
    <scope>NUCLEOTIDE SEQUENCE [LARGE SCALE GENOMIC DNA]</scope>
    <source>
        <strain evidence="3">DSM 42108</strain>
    </source>
</reference>
<dbReference type="InterPro" id="IPR000835">
    <property type="entry name" value="HTH_MarR-typ"/>
</dbReference>
<dbReference type="RefSeq" id="WP_182660382.1">
    <property type="nucleotide sequence ID" value="NZ_VKHS01000041.1"/>
</dbReference>
<dbReference type="EMBL" id="VKHS01000041">
    <property type="protein sequence ID" value="MBB0228657.1"/>
    <property type="molecule type" value="Genomic_DNA"/>
</dbReference>
<dbReference type="Gene3D" id="1.10.10.10">
    <property type="entry name" value="Winged helix-like DNA-binding domain superfamily/Winged helix DNA-binding domain"/>
    <property type="match status" value="1"/>
</dbReference>
<dbReference type="PANTHER" id="PTHR33164">
    <property type="entry name" value="TRANSCRIPTIONAL REGULATOR, MARR FAMILY"/>
    <property type="match status" value="1"/>
</dbReference>
<dbReference type="GO" id="GO:0003700">
    <property type="term" value="F:DNA-binding transcription factor activity"/>
    <property type="evidence" value="ECO:0007669"/>
    <property type="project" value="InterPro"/>
</dbReference>
<evidence type="ECO:0000313" key="2">
    <source>
        <dbReference type="EMBL" id="MBB0228657.1"/>
    </source>
</evidence>
<dbReference type="InterPro" id="IPR039422">
    <property type="entry name" value="MarR/SlyA-like"/>
</dbReference>
<dbReference type="GO" id="GO:0006950">
    <property type="term" value="P:response to stress"/>
    <property type="evidence" value="ECO:0007669"/>
    <property type="project" value="TreeGrafter"/>
</dbReference>
<dbReference type="AlphaFoldDB" id="A0A7W3T0I0"/>
<feature type="domain" description="HTH marR-type" evidence="1">
    <location>
        <begin position="14"/>
        <end position="146"/>
    </location>
</feature>
<organism evidence="2 3">
    <name type="scientific">Streptomyces calidiresistens</name>
    <dbReference type="NCBI Taxonomy" id="1485586"/>
    <lineage>
        <taxon>Bacteria</taxon>
        <taxon>Bacillati</taxon>
        <taxon>Actinomycetota</taxon>
        <taxon>Actinomycetes</taxon>
        <taxon>Kitasatosporales</taxon>
        <taxon>Streptomycetaceae</taxon>
        <taxon>Streptomyces</taxon>
    </lineage>
</organism>
<dbReference type="SUPFAM" id="SSF46785">
    <property type="entry name" value="Winged helix' DNA-binding domain"/>
    <property type="match status" value="1"/>
</dbReference>
<dbReference type="InterPro" id="IPR036390">
    <property type="entry name" value="WH_DNA-bd_sf"/>
</dbReference>
<sequence length="153" mass="16904">MSTPADDRAPERLRTTPSWLLTRLADHAAHLAREAFTAAGAGRYHYALLVALVEGGPASQAALGRRCGIDRSDVVAALNELVARGHAERRPDPADRRRNVVTVTPAGREQAERTGKALDEVQERLLAPLDPEDRRRFTELLTHLLRHHAPGRF</sequence>